<protein>
    <submittedName>
        <fullName evidence="1">Lasso RiPP family leader peptide-containing protein</fullName>
    </submittedName>
</protein>
<gene>
    <name evidence="1" type="ORF">AB8O55_17450</name>
</gene>
<comment type="caution">
    <text evidence="1">The sequence shown here is derived from an EMBL/GenBank/DDBJ whole genome shotgun (WGS) entry which is preliminary data.</text>
</comment>
<evidence type="ECO:0000313" key="1">
    <source>
        <dbReference type="EMBL" id="MEY8041195.1"/>
    </source>
</evidence>
<organism evidence="1 2">
    <name type="scientific">Saccharopolyspora cebuensis</name>
    <dbReference type="NCBI Taxonomy" id="418759"/>
    <lineage>
        <taxon>Bacteria</taxon>
        <taxon>Bacillati</taxon>
        <taxon>Actinomycetota</taxon>
        <taxon>Actinomycetes</taxon>
        <taxon>Pseudonocardiales</taxon>
        <taxon>Pseudonocardiaceae</taxon>
        <taxon>Saccharopolyspora</taxon>
    </lineage>
</organism>
<reference evidence="1 2" key="1">
    <citation type="submission" date="2024-08" db="EMBL/GenBank/DDBJ databases">
        <title>Genome mining of Saccharopolyspora cebuensis PGLac3 from Nigerian medicinal plant.</title>
        <authorList>
            <person name="Ezeobiora C.E."/>
            <person name="Igbokwe N.H."/>
            <person name="Amin D.H."/>
            <person name="Mendie U.E."/>
        </authorList>
    </citation>
    <scope>NUCLEOTIDE SEQUENCE [LARGE SCALE GENOMIC DNA]</scope>
    <source>
        <strain evidence="1 2">PGLac3</strain>
    </source>
</reference>
<dbReference type="NCBIfam" id="NF033521">
    <property type="entry name" value="lasso_leader_L3"/>
    <property type="match status" value="1"/>
</dbReference>
<evidence type="ECO:0000313" key="2">
    <source>
        <dbReference type="Proteomes" id="UP001564626"/>
    </source>
</evidence>
<proteinExistence type="predicted"/>
<dbReference type="RefSeq" id="WP_345359048.1">
    <property type="nucleotide sequence ID" value="NZ_BAABII010000004.1"/>
</dbReference>
<dbReference type="Proteomes" id="UP001564626">
    <property type="component" value="Unassembled WGS sequence"/>
</dbReference>
<name>A0ABV4CJB7_9PSEU</name>
<accession>A0ABV4CJB7</accession>
<keyword evidence="2" id="KW-1185">Reference proteome</keyword>
<sequence length="37" mass="4086">MDETAYTAPELAEIGDFATETLGGGGYIFDVLYVIRW</sequence>
<dbReference type="EMBL" id="JBGEHV010000032">
    <property type="protein sequence ID" value="MEY8041195.1"/>
    <property type="molecule type" value="Genomic_DNA"/>
</dbReference>